<evidence type="ECO:0000313" key="2">
    <source>
        <dbReference type="EMBL" id="EEX20398.1"/>
    </source>
</evidence>
<comment type="caution">
    <text evidence="2">The sequence shown here is derived from an EMBL/GenBank/DDBJ whole genome shotgun (WGS) entry which is preliminary data.</text>
</comment>
<dbReference type="HOGENOM" id="CLU_3266449_0_0_9"/>
<organism evidence="2 3">
    <name type="scientific">Blautia hansenii DSM 20583</name>
    <dbReference type="NCBI Taxonomy" id="537007"/>
    <lineage>
        <taxon>Bacteria</taxon>
        <taxon>Bacillati</taxon>
        <taxon>Bacillota</taxon>
        <taxon>Clostridia</taxon>
        <taxon>Lachnospirales</taxon>
        <taxon>Lachnospiraceae</taxon>
        <taxon>Blautia</taxon>
    </lineage>
</organism>
<dbReference type="STRING" id="537007.BLAHAN_06936"/>
<keyword evidence="1" id="KW-0812">Transmembrane</keyword>
<protein>
    <submittedName>
        <fullName evidence="2">Uncharacterized protein</fullName>
    </submittedName>
</protein>
<accession>C9LBX8</accession>
<dbReference type="EMBL" id="ABYU02000046">
    <property type="protein sequence ID" value="EEX20398.1"/>
    <property type="molecule type" value="Genomic_DNA"/>
</dbReference>
<proteinExistence type="predicted"/>
<dbReference type="Proteomes" id="UP000003755">
    <property type="component" value="Unassembled WGS sequence"/>
</dbReference>
<reference evidence="2" key="1">
    <citation type="submission" date="2009-09" db="EMBL/GenBank/DDBJ databases">
        <authorList>
            <person name="Weinstock G."/>
            <person name="Sodergren E."/>
            <person name="Clifton S."/>
            <person name="Fulton L."/>
            <person name="Fulton B."/>
            <person name="Courtney L."/>
            <person name="Fronick C."/>
            <person name="Harrison M."/>
            <person name="Strong C."/>
            <person name="Farmer C."/>
            <person name="Delahaunty K."/>
            <person name="Markovic C."/>
            <person name="Hall O."/>
            <person name="Minx P."/>
            <person name="Tomlinson C."/>
            <person name="Mitreva M."/>
            <person name="Nelson J."/>
            <person name="Hou S."/>
            <person name="Wollam A."/>
            <person name="Pepin K.H."/>
            <person name="Johnson M."/>
            <person name="Bhonagiri V."/>
            <person name="Nash W.E."/>
            <person name="Warren W."/>
            <person name="Chinwalla A."/>
            <person name="Mardis E.R."/>
            <person name="Wilson R.K."/>
        </authorList>
    </citation>
    <scope>NUCLEOTIDE SEQUENCE [LARGE SCALE GENOMIC DNA]</scope>
    <source>
        <strain evidence="2">DSM 20583</strain>
    </source>
</reference>
<sequence>MTNLNLWRRKYMSNKGIIILVIIWMLFSLVWFLAGNTVKGM</sequence>
<keyword evidence="1" id="KW-0472">Membrane</keyword>
<gene>
    <name evidence="2" type="ORF">BLAHAN_06936</name>
</gene>
<evidence type="ECO:0000313" key="3">
    <source>
        <dbReference type="Proteomes" id="UP000003755"/>
    </source>
</evidence>
<keyword evidence="3" id="KW-1185">Reference proteome</keyword>
<feature type="transmembrane region" description="Helical" evidence="1">
    <location>
        <begin position="16"/>
        <end position="34"/>
    </location>
</feature>
<keyword evidence="1" id="KW-1133">Transmembrane helix</keyword>
<dbReference type="AlphaFoldDB" id="C9LBX8"/>
<name>C9LBX8_BLAHA</name>
<evidence type="ECO:0000256" key="1">
    <source>
        <dbReference type="SAM" id="Phobius"/>
    </source>
</evidence>